<dbReference type="Proteomes" id="UP000041254">
    <property type="component" value="Unassembled WGS sequence"/>
</dbReference>
<dbReference type="VEuPathDB" id="CryptoDB:Vbra_18597"/>
<protein>
    <submittedName>
        <fullName evidence="1">Uncharacterized protein</fullName>
    </submittedName>
</protein>
<evidence type="ECO:0000313" key="1">
    <source>
        <dbReference type="EMBL" id="CEM33639.1"/>
    </source>
</evidence>
<dbReference type="InParanoid" id="A0A0G4GSK2"/>
<dbReference type="EMBL" id="CDMY01000791">
    <property type="protein sequence ID" value="CEM33639.1"/>
    <property type="molecule type" value="Genomic_DNA"/>
</dbReference>
<sequence>MSLAEIREDCHTVLHTYVCPFSLLVWDSTLLACSEAMFSSVLTCEAFTSPLQTMVLTLCVCANVYARNVPKLTRYAGFCIAM</sequence>
<gene>
    <name evidence="1" type="ORF">Vbra_18597</name>
</gene>
<keyword evidence="2" id="KW-1185">Reference proteome</keyword>
<organism evidence="1 2">
    <name type="scientific">Vitrella brassicaformis (strain CCMP3155)</name>
    <dbReference type="NCBI Taxonomy" id="1169540"/>
    <lineage>
        <taxon>Eukaryota</taxon>
        <taxon>Sar</taxon>
        <taxon>Alveolata</taxon>
        <taxon>Colpodellida</taxon>
        <taxon>Vitrellaceae</taxon>
        <taxon>Vitrella</taxon>
    </lineage>
</organism>
<dbReference type="AlphaFoldDB" id="A0A0G4GSK2"/>
<proteinExistence type="predicted"/>
<accession>A0A0G4GSK2</accession>
<evidence type="ECO:0000313" key="2">
    <source>
        <dbReference type="Proteomes" id="UP000041254"/>
    </source>
</evidence>
<reference evidence="1 2" key="1">
    <citation type="submission" date="2014-11" db="EMBL/GenBank/DDBJ databases">
        <authorList>
            <person name="Zhu J."/>
            <person name="Qi W."/>
            <person name="Song R."/>
        </authorList>
    </citation>
    <scope>NUCLEOTIDE SEQUENCE [LARGE SCALE GENOMIC DNA]</scope>
</reference>
<name>A0A0G4GSK2_VITBC</name>